<dbReference type="GO" id="GO:0000981">
    <property type="term" value="F:DNA-binding transcription factor activity, RNA polymerase II-specific"/>
    <property type="evidence" value="ECO:0007669"/>
    <property type="project" value="InterPro"/>
</dbReference>
<feature type="region of interest" description="Disordered" evidence="7">
    <location>
        <begin position="1"/>
        <end position="49"/>
    </location>
</feature>
<dbReference type="PANTHER" id="PTHR47540:SF3">
    <property type="entry name" value="ZN(II)2CYS6 TRANSCRIPTION FACTOR (EUROFUNG)"/>
    <property type="match status" value="1"/>
</dbReference>
<proteinExistence type="predicted"/>
<dbReference type="CDD" id="cd00067">
    <property type="entry name" value="GAL4"/>
    <property type="match status" value="1"/>
</dbReference>
<feature type="region of interest" description="Disordered" evidence="7">
    <location>
        <begin position="189"/>
        <end position="208"/>
    </location>
</feature>
<reference evidence="9" key="3">
    <citation type="submission" date="2011-03" db="EMBL/GenBank/DDBJ databases">
        <title>Annotation of Magnaporthe poae ATCC 64411.</title>
        <authorList>
            <person name="Ma L.-J."/>
            <person name="Dead R."/>
            <person name="Young S.K."/>
            <person name="Zeng Q."/>
            <person name="Gargeya S."/>
            <person name="Fitzgerald M."/>
            <person name="Haas B."/>
            <person name="Abouelleil A."/>
            <person name="Alvarado L."/>
            <person name="Arachchi H.M."/>
            <person name="Berlin A."/>
            <person name="Brown A."/>
            <person name="Chapman S.B."/>
            <person name="Chen Z."/>
            <person name="Dunbar C."/>
            <person name="Freedman E."/>
            <person name="Gearin G."/>
            <person name="Gellesch M."/>
            <person name="Goldberg J."/>
            <person name="Griggs A."/>
            <person name="Gujja S."/>
            <person name="Heiman D."/>
            <person name="Howarth C."/>
            <person name="Larson L."/>
            <person name="Lui A."/>
            <person name="MacDonald P.J.P."/>
            <person name="Mehta T."/>
            <person name="Montmayeur A."/>
            <person name="Murphy C."/>
            <person name="Neiman D."/>
            <person name="Pearson M."/>
            <person name="Priest M."/>
            <person name="Roberts A."/>
            <person name="Saif S."/>
            <person name="Shea T."/>
            <person name="Shenoy N."/>
            <person name="Sisk P."/>
            <person name="Stolte C."/>
            <person name="Sykes S."/>
            <person name="Yandava C."/>
            <person name="Wortman J."/>
            <person name="Nusbaum C."/>
            <person name="Birren B."/>
        </authorList>
    </citation>
    <scope>NUCLEOTIDE SEQUENCE</scope>
    <source>
        <strain evidence="9">ATCC 64411</strain>
    </source>
</reference>
<dbReference type="SMART" id="SM00906">
    <property type="entry name" value="Fungal_trans"/>
    <property type="match status" value="1"/>
</dbReference>
<dbReference type="SUPFAM" id="SSF57701">
    <property type="entry name" value="Zn2/Cys6 DNA-binding domain"/>
    <property type="match status" value="1"/>
</dbReference>
<organism evidence="10 11">
    <name type="scientific">Magnaporthiopsis poae (strain ATCC 64411 / 73-15)</name>
    <name type="common">Kentucky bluegrass fungus</name>
    <name type="synonym">Magnaporthe poae</name>
    <dbReference type="NCBI Taxonomy" id="644358"/>
    <lineage>
        <taxon>Eukaryota</taxon>
        <taxon>Fungi</taxon>
        <taxon>Dikarya</taxon>
        <taxon>Ascomycota</taxon>
        <taxon>Pezizomycotina</taxon>
        <taxon>Sordariomycetes</taxon>
        <taxon>Sordariomycetidae</taxon>
        <taxon>Magnaporthales</taxon>
        <taxon>Magnaporthaceae</taxon>
        <taxon>Magnaporthiopsis</taxon>
    </lineage>
</organism>
<name>A0A0C4EGG7_MAGP6</name>
<dbReference type="Pfam" id="PF00172">
    <property type="entry name" value="Zn_clus"/>
    <property type="match status" value="1"/>
</dbReference>
<keyword evidence="11" id="KW-1185">Reference proteome</keyword>
<feature type="region of interest" description="Disordered" evidence="7">
    <location>
        <begin position="141"/>
        <end position="183"/>
    </location>
</feature>
<evidence type="ECO:0000256" key="6">
    <source>
        <dbReference type="ARBA" id="ARBA00023242"/>
    </source>
</evidence>
<feature type="compositionally biased region" description="Polar residues" evidence="7">
    <location>
        <begin position="193"/>
        <end position="204"/>
    </location>
</feature>
<evidence type="ECO:0000313" key="11">
    <source>
        <dbReference type="Proteomes" id="UP000011715"/>
    </source>
</evidence>
<feature type="compositionally biased region" description="Polar residues" evidence="7">
    <location>
        <begin position="162"/>
        <end position="175"/>
    </location>
</feature>
<dbReference type="STRING" id="644358.A0A0C4EGG7"/>
<dbReference type="PROSITE" id="PS00463">
    <property type="entry name" value="ZN2_CY6_FUNGAL_1"/>
    <property type="match status" value="1"/>
</dbReference>
<feature type="region of interest" description="Disordered" evidence="7">
    <location>
        <begin position="729"/>
        <end position="812"/>
    </location>
</feature>
<keyword evidence="6" id="KW-0539">Nucleus</keyword>
<protein>
    <recommendedName>
        <fullName evidence="8">Zn(2)-C6 fungal-type domain-containing protein</fullName>
    </recommendedName>
</protein>
<dbReference type="VEuPathDB" id="FungiDB:MAPG_11907"/>
<dbReference type="EMBL" id="GL877036">
    <property type="protein sequence ID" value="KLU92964.1"/>
    <property type="molecule type" value="Genomic_DNA"/>
</dbReference>
<comment type="subcellular location">
    <subcellularLocation>
        <location evidence="1">Nucleus</location>
    </subcellularLocation>
</comment>
<dbReference type="Gene3D" id="4.10.240.10">
    <property type="entry name" value="Zn(2)-C6 fungal-type DNA-binding domain"/>
    <property type="match status" value="1"/>
</dbReference>
<feature type="domain" description="Zn(2)-C6 fungal-type" evidence="8">
    <location>
        <begin position="58"/>
        <end position="87"/>
    </location>
</feature>
<dbReference type="Proteomes" id="UP000011715">
    <property type="component" value="Unassembled WGS sequence"/>
</dbReference>
<dbReference type="OMA" id="YHHIELE"/>
<evidence type="ECO:0000256" key="7">
    <source>
        <dbReference type="SAM" id="MobiDB-lite"/>
    </source>
</evidence>
<reference evidence="10" key="4">
    <citation type="journal article" date="2015" name="G3 (Bethesda)">
        <title>Genome sequences of three phytopathogenic species of the Magnaporthaceae family of fungi.</title>
        <authorList>
            <person name="Okagaki L.H."/>
            <person name="Nunes C.C."/>
            <person name="Sailsbery J."/>
            <person name="Clay B."/>
            <person name="Brown D."/>
            <person name="John T."/>
            <person name="Oh Y."/>
            <person name="Young N."/>
            <person name="Fitzgerald M."/>
            <person name="Haas B.J."/>
            <person name="Zeng Q."/>
            <person name="Young S."/>
            <person name="Adiconis X."/>
            <person name="Fan L."/>
            <person name="Levin J.Z."/>
            <person name="Mitchell T.K."/>
            <person name="Okubara P.A."/>
            <person name="Farman M.L."/>
            <person name="Kohn L.M."/>
            <person name="Birren B."/>
            <person name="Ma L.-J."/>
            <person name="Dean R.A."/>
        </authorList>
    </citation>
    <scope>NUCLEOTIDE SEQUENCE</scope>
    <source>
        <strain evidence="10">ATCC 64411 / 73-15</strain>
    </source>
</reference>
<evidence type="ECO:0000313" key="10">
    <source>
        <dbReference type="EnsemblFungi" id="MAPG_11907T0"/>
    </source>
</evidence>
<gene>
    <name evidence="9" type="ORF">MAPG_11907</name>
</gene>
<sequence length="890" mass="97016">MMSHSDDFDFLGAVDTSHSPGLDGGKGQRRPSSSRGDPRLAKRVRWGDDGTRTRVSRACDRCKTRKTRCSGKFPCSTCSQANLDCQFTAPYRRGRLPSIEPCGEATAAGLVFDDTPGKPNCGRRQDLATGQNAALPVGALVGPDETTATSRTAPHRPAGDRSTITNRSCEEVSSSKGRDVSRDLETLWPEVASSRNSPEPSQTDRQGRYVGASSGVCFPLRLQRTLQAQIPPGTSDSSIFTFGDMPLPNTDPTLVILPPKIEADDMVRRYFDFAHATNRFLHRPTVEEWLTELYETNGTMRDRDTAHSRTALLFMVFALSTSFSSSDKHPAPSAADAKRMSHAEATVSSVGFFSAAEHHLTAERGRLCLTRVQARLAQCFYLLAHSRLNHCWTLFGAVAHLILALGIHRGTCCDPSPSALLLQRTDQIESECRKRTFWCAYNLDIYLSSVLGRPRTFHDDDIDQELPACVDDSHLSRRRNHFAPMPAARSHSIMTGPVALHKLSQILAGVLRDLYSIKPPSRAERLRLAGKYTKLLSEWRGQVAYLLDSSGDSSMFVPIVRRQRDVLKLAFWHAQILVHRPFLLENFASLPTHGNKHAARTSTGSAEADENVGLCLDAATSIARLIHDINSAEQLSSTMFLIPYYGFSAVTVLYVHAILQRDAPPEHCIAAFRAATVCQDHLSSVAIQGTLTERYSVVLQELRNEVLRHCPYLALVTVVGMPDTSSPGLGHDGLASGGMNGAAPSPVSGGAAQMVNRSRSHLSPGQAARQRRRPSAPSNPGQKGGREKVRPLATADSDGDVGRADLSLSPGSALDSDLQQLFQTSVTAHTERFAVEESSSRSSGSPRASLTGLGQFESLVIGGMMERSDALLADWAMENWDMTLHRGVGA</sequence>
<dbReference type="GO" id="GO:0043565">
    <property type="term" value="F:sequence-specific DNA binding"/>
    <property type="evidence" value="ECO:0007669"/>
    <property type="project" value="TreeGrafter"/>
</dbReference>
<dbReference type="Pfam" id="PF04082">
    <property type="entry name" value="Fungal_trans"/>
    <property type="match status" value="1"/>
</dbReference>
<accession>A0A0C4EGG7</accession>
<evidence type="ECO:0000256" key="2">
    <source>
        <dbReference type="ARBA" id="ARBA00022723"/>
    </source>
</evidence>
<dbReference type="GO" id="GO:0006351">
    <property type="term" value="P:DNA-templated transcription"/>
    <property type="evidence" value="ECO:0007669"/>
    <property type="project" value="InterPro"/>
</dbReference>
<dbReference type="OrthoDB" id="2579025at2759"/>
<keyword evidence="2" id="KW-0479">Metal-binding</keyword>
<dbReference type="GO" id="GO:0045944">
    <property type="term" value="P:positive regulation of transcription by RNA polymerase II"/>
    <property type="evidence" value="ECO:0007669"/>
    <property type="project" value="TreeGrafter"/>
</dbReference>
<dbReference type="eggNOG" id="ENOG502S0TA">
    <property type="taxonomic scope" value="Eukaryota"/>
</dbReference>
<evidence type="ECO:0000256" key="4">
    <source>
        <dbReference type="ARBA" id="ARBA00023125"/>
    </source>
</evidence>
<dbReference type="AlphaFoldDB" id="A0A0C4EGG7"/>
<reference evidence="10" key="5">
    <citation type="submission" date="2015-06" db="UniProtKB">
        <authorList>
            <consortium name="EnsemblFungi"/>
        </authorList>
    </citation>
    <scope>IDENTIFICATION</scope>
    <source>
        <strain evidence="10">ATCC 64411</strain>
    </source>
</reference>
<dbReference type="EMBL" id="ADBL01002968">
    <property type="status" value="NOT_ANNOTATED_CDS"/>
    <property type="molecule type" value="Genomic_DNA"/>
</dbReference>
<evidence type="ECO:0000313" key="9">
    <source>
        <dbReference type="EMBL" id="KLU92964.1"/>
    </source>
</evidence>
<keyword evidence="3" id="KW-0805">Transcription regulation</keyword>
<feature type="compositionally biased region" description="Low complexity" evidence="7">
    <location>
        <begin position="741"/>
        <end position="752"/>
    </location>
</feature>
<keyword evidence="5" id="KW-0804">Transcription</keyword>
<dbReference type="PROSITE" id="PS50048">
    <property type="entry name" value="ZN2_CY6_FUNGAL_2"/>
    <property type="match status" value="1"/>
</dbReference>
<feature type="compositionally biased region" description="Basic and acidic residues" evidence="7">
    <location>
        <begin position="36"/>
        <end position="49"/>
    </location>
</feature>
<dbReference type="CDD" id="cd12148">
    <property type="entry name" value="fungal_TF_MHR"/>
    <property type="match status" value="1"/>
</dbReference>
<dbReference type="InterPro" id="IPR051711">
    <property type="entry name" value="Stress_Response_Reg"/>
</dbReference>
<dbReference type="InterPro" id="IPR036864">
    <property type="entry name" value="Zn2-C6_fun-type_DNA-bd_sf"/>
</dbReference>
<evidence type="ECO:0000256" key="5">
    <source>
        <dbReference type="ARBA" id="ARBA00023163"/>
    </source>
</evidence>
<evidence type="ECO:0000259" key="8">
    <source>
        <dbReference type="PROSITE" id="PS50048"/>
    </source>
</evidence>
<dbReference type="SMART" id="SM00066">
    <property type="entry name" value="GAL4"/>
    <property type="match status" value="1"/>
</dbReference>
<evidence type="ECO:0000256" key="1">
    <source>
        <dbReference type="ARBA" id="ARBA00004123"/>
    </source>
</evidence>
<dbReference type="GO" id="GO:0008270">
    <property type="term" value="F:zinc ion binding"/>
    <property type="evidence" value="ECO:0007669"/>
    <property type="project" value="InterPro"/>
</dbReference>
<dbReference type="PANTHER" id="PTHR47540">
    <property type="entry name" value="THIAMINE REPRESSIBLE GENES REGULATORY PROTEIN THI5"/>
    <property type="match status" value="1"/>
</dbReference>
<dbReference type="EnsemblFungi" id="MAPG_11907T0">
    <property type="protein sequence ID" value="MAPG_11907T0"/>
    <property type="gene ID" value="MAPG_11907"/>
</dbReference>
<reference evidence="11" key="1">
    <citation type="submission" date="2010-05" db="EMBL/GenBank/DDBJ databases">
        <title>The genome sequence of Magnaporthe poae strain ATCC 64411.</title>
        <authorList>
            <person name="Ma L.-J."/>
            <person name="Dead R."/>
            <person name="Young S."/>
            <person name="Zeng Q."/>
            <person name="Koehrsen M."/>
            <person name="Alvarado L."/>
            <person name="Berlin A."/>
            <person name="Chapman S.B."/>
            <person name="Chen Z."/>
            <person name="Freedman E."/>
            <person name="Gellesch M."/>
            <person name="Goldberg J."/>
            <person name="Griggs A."/>
            <person name="Gujja S."/>
            <person name="Heilman E.R."/>
            <person name="Heiman D."/>
            <person name="Hepburn T."/>
            <person name="Howarth C."/>
            <person name="Jen D."/>
            <person name="Larson L."/>
            <person name="Mehta T."/>
            <person name="Neiman D."/>
            <person name="Pearson M."/>
            <person name="Roberts A."/>
            <person name="Saif S."/>
            <person name="Shea T."/>
            <person name="Shenoy N."/>
            <person name="Sisk P."/>
            <person name="Stolte C."/>
            <person name="Sykes S."/>
            <person name="Walk T."/>
            <person name="White J."/>
            <person name="Yandava C."/>
            <person name="Haas B."/>
            <person name="Nusbaum C."/>
            <person name="Birren B."/>
        </authorList>
    </citation>
    <scope>NUCLEOTIDE SEQUENCE [LARGE SCALE GENOMIC DNA]</scope>
    <source>
        <strain evidence="11">ATCC 64411 / 73-15</strain>
    </source>
</reference>
<dbReference type="InterPro" id="IPR001138">
    <property type="entry name" value="Zn2Cys6_DnaBD"/>
</dbReference>
<dbReference type="InterPro" id="IPR007219">
    <property type="entry name" value="XnlR_reg_dom"/>
</dbReference>
<keyword evidence="4" id="KW-0238">DNA-binding</keyword>
<dbReference type="GO" id="GO:0005634">
    <property type="term" value="C:nucleus"/>
    <property type="evidence" value="ECO:0007669"/>
    <property type="project" value="UniProtKB-SubCell"/>
</dbReference>
<reference evidence="9" key="2">
    <citation type="submission" date="2010-05" db="EMBL/GenBank/DDBJ databases">
        <title>The Genome Sequence of Magnaporthe poae strain ATCC 64411.</title>
        <authorList>
            <consortium name="The Broad Institute Genome Sequencing Platform"/>
            <consortium name="Broad Institute Genome Sequencing Center for Infectious Disease"/>
            <person name="Ma L.-J."/>
            <person name="Dead R."/>
            <person name="Young S."/>
            <person name="Zeng Q."/>
            <person name="Koehrsen M."/>
            <person name="Alvarado L."/>
            <person name="Berlin A."/>
            <person name="Chapman S.B."/>
            <person name="Chen Z."/>
            <person name="Freedman E."/>
            <person name="Gellesch M."/>
            <person name="Goldberg J."/>
            <person name="Griggs A."/>
            <person name="Gujja S."/>
            <person name="Heilman E.R."/>
            <person name="Heiman D."/>
            <person name="Hepburn T."/>
            <person name="Howarth C."/>
            <person name="Jen D."/>
            <person name="Larson L."/>
            <person name="Mehta T."/>
            <person name="Neiman D."/>
            <person name="Pearson M."/>
            <person name="Roberts A."/>
            <person name="Saif S."/>
            <person name="Shea T."/>
            <person name="Shenoy N."/>
            <person name="Sisk P."/>
            <person name="Stolte C."/>
            <person name="Sykes S."/>
            <person name="Walk T."/>
            <person name="White J."/>
            <person name="Yandava C."/>
            <person name="Haas B."/>
            <person name="Nusbaum C."/>
            <person name="Birren B."/>
        </authorList>
    </citation>
    <scope>NUCLEOTIDE SEQUENCE</scope>
    <source>
        <strain evidence="9">ATCC 64411</strain>
    </source>
</reference>
<evidence type="ECO:0000256" key="3">
    <source>
        <dbReference type="ARBA" id="ARBA00023015"/>
    </source>
</evidence>